<dbReference type="GO" id="GO:0046982">
    <property type="term" value="F:protein heterodimerization activity"/>
    <property type="evidence" value="ECO:0007669"/>
    <property type="project" value="EnsemblMetazoa"/>
</dbReference>
<evidence type="ECO:0000256" key="4">
    <source>
        <dbReference type="ARBA" id="ARBA00023163"/>
    </source>
</evidence>
<organism evidence="8 9">
    <name type="scientific">Caenorhabditis japonica</name>
    <dbReference type="NCBI Taxonomy" id="281687"/>
    <lineage>
        <taxon>Eukaryota</taxon>
        <taxon>Metazoa</taxon>
        <taxon>Ecdysozoa</taxon>
        <taxon>Nematoda</taxon>
        <taxon>Chromadorea</taxon>
        <taxon>Rhabditida</taxon>
        <taxon>Rhabditina</taxon>
        <taxon>Rhabditomorpha</taxon>
        <taxon>Rhabditoidea</taxon>
        <taxon>Rhabditidae</taxon>
        <taxon>Peloderinae</taxon>
        <taxon>Caenorhabditis</taxon>
    </lineage>
</organism>
<dbReference type="CDD" id="cd11401">
    <property type="entry name" value="bHLHzip_Mad"/>
    <property type="match status" value="1"/>
</dbReference>
<dbReference type="InterPro" id="IPR011598">
    <property type="entry name" value="bHLH_dom"/>
</dbReference>
<accession>A0A8R1HW03</accession>
<dbReference type="Proteomes" id="UP000005237">
    <property type="component" value="Unassembled WGS sequence"/>
</dbReference>
<evidence type="ECO:0000259" key="7">
    <source>
        <dbReference type="PROSITE" id="PS50888"/>
    </source>
</evidence>
<feature type="compositionally biased region" description="Low complexity" evidence="6">
    <location>
        <begin position="194"/>
        <end position="206"/>
    </location>
</feature>
<evidence type="ECO:0000256" key="1">
    <source>
        <dbReference type="ARBA" id="ARBA00004123"/>
    </source>
</evidence>
<dbReference type="SUPFAM" id="SSF47459">
    <property type="entry name" value="HLH, helix-loop-helix DNA-binding domain"/>
    <property type="match status" value="1"/>
</dbReference>
<dbReference type="GO" id="GO:0045595">
    <property type="term" value="P:regulation of cell differentiation"/>
    <property type="evidence" value="ECO:0007669"/>
    <property type="project" value="EnsemblMetazoa"/>
</dbReference>
<evidence type="ECO:0000313" key="9">
    <source>
        <dbReference type="Proteomes" id="UP000005237"/>
    </source>
</evidence>
<evidence type="ECO:0000256" key="5">
    <source>
        <dbReference type="ARBA" id="ARBA00023242"/>
    </source>
</evidence>
<name>A0A8R1HW03_CAEJA</name>
<dbReference type="GO" id="GO:0005634">
    <property type="term" value="C:nucleus"/>
    <property type="evidence" value="ECO:0007669"/>
    <property type="project" value="UniProtKB-SubCell"/>
</dbReference>
<dbReference type="Gene3D" id="4.10.280.10">
    <property type="entry name" value="Helix-loop-helix DNA-binding domain"/>
    <property type="match status" value="1"/>
</dbReference>
<keyword evidence="3" id="KW-0238">DNA-binding</keyword>
<reference evidence="8" key="2">
    <citation type="submission" date="2022-06" db="UniProtKB">
        <authorList>
            <consortium name="EnsemblMetazoa"/>
        </authorList>
    </citation>
    <scope>IDENTIFICATION</scope>
    <source>
        <strain evidence="8">DF5081</strain>
    </source>
</reference>
<sequence length="275" mass="30203">MEQQLNLGHLIAARLLDFGNIDISSLDLGALTSSSSSPGSTSPVMFDISNDTELRTILAKKLKVDKKAASCSNASTSSHPYCSSPPSRKSSKHSRAAHNELEKTRRANLRGCLETLKTLVPCVSDATRNTTLALLTRARDHIIELQESNEAQANKLRDLKEEHDTLAAELAQMQADEEVSDVTSQHSQSRPESRASSFTSTSSRDSPCYLEYSPSSKPTESHKPAIIDLFAEGLIPRGPITFPRPLVYPQNVLDLMNFPPTLFDVSQFLPINLRV</sequence>
<dbReference type="Pfam" id="PF00010">
    <property type="entry name" value="HLH"/>
    <property type="match status" value="1"/>
</dbReference>
<feature type="region of interest" description="Disordered" evidence="6">
    <location>
        <begin position="175"/>
        <end position="221"/>
    </location>
</feature>
<reference evidence="9" key="1">
    <citation type="submission" date="2010-08" db="EMBL/GenBank/DDBJ databases">
        <authorList>
            <consortium name="Caenorhabditis japonica Sequencing Consortium"/>
            <person name="Wilson R.K."/>
        </authorList>
    </citation>
    <scope>NUCLEOTIDE SEQUENCE [LARGE SCALE GENOMIC DNA]</scope>
    <source>
        <strain evidence="9">DF5081</strain>
    </source>
</reference>
<comment type="subcellular location">
    <subcellularLocation>
        <location evidence="1">Nucleus</location>
    </subcellularLocation>
</comment>
<dbReference type="PROSITE" id="PS50888">
    <property type="entry name" value="BHLH"/>
    <property type="match status" value="1"/>
</dbReference>
<keyword evidence="9" id="KW-1185">Reference proteome</keyword>
<dbReference type="GO" id="GO:0005667">
    <property type="term" value="C:transcription regulator complex"/>
    <property type="evidence" value="ECO:0007669"/>
    <property type="project" value="EnsemblMetazoa"/>
</dbReference>
<dbReference type="InterPro" id="IPR036638">
    <property type="entry name" value="HLH_DNA-bd_sf"/>
</dbReference>
<dbReference type="GO" id="GO:0008340">
    <property type="term" value="P:determination of adult lifespan"/>
    <property type="evidence" value="ECO:0007669"/>
    <property type="project" value="EnsemblMetazoa"/>
</dbReference>
<dbReference type="GO" id="GO:0000981">
    <property type="term" value="F:DNA-binding transcription factor activity, RNA polymerase II-specific"/>
    <property type="evidence" value="ECO:0007669"/>
    <property type="project" value="TreeGrafter"/>
</dbReference>
<feature type="domain" description="BHLH" evidence="7">
    <location>
        <begin position="93"/>
        <end position="145"/>
    </location>
</feature>
<keyword evidence="5" id="KW-0539">Nucleus</keyword>
<keyword evidence="4" id="KW-0804">Transcription</keyword>
<dbReference type="SMART" id="SM00353">
    <property type="entry name" value="HLH"/>
    <property type="match status" value="1"/>
</dbReference>
<evidence type="ECO:0000256" key="2">
    <source>
        <dbReference type="ARBA" id="ARBA00023015"/>
    </source>
</evidence>
<feature type="compositionally biased region" description="Polar residues" evidence="6">
    <location>
        <begin position="72"/>
        <end position="81"/>
    </location>
</feature>
<dbReference type="GO" id="GO:0000978">
    <property type="term" value="F:RNA polymerase II cis-regulatory region sequence-specific DNA binding"/>
    <property type="evidence" value="ECO:0007669"/>
    <property type="project" value="TreeGrafter"/>
</dbReference>
<protein>
    <submittedName>
        <fullName evidence="8">BHLH domain-containing protein</fullName>
    </submittedName>
</protein>
<dbReference type="AlphaFoldDB" id="A0A8R1HW03"/>
<proteinExistence type="predicted"/>
<evidence type="ECO:0000313" key="8">
    <source>
        <dbReference type="EnsemblMetazoa" id="CJA08920.1"/>
    </source>
</evidence>
<dbReference type="PANTHER" id="PTHR11969">
    <property type="entry name" value="MAX DIMERIZATION, MAD"/>
    <property type="match status" value="1"/>
</dbReference>
<keyword evidence="2" id="KW-0805">Transcription regulation</keyword>
<feature type="region of interest" description="Disordered" evidence="6">
    <location>
        <begin position="72"/>
        <end position="102"/>
    </location>
</feature>
<dbReference type="EnsemblMetazoa" id="CJA08920.1">
    <property type="protein sequence ID" value="CJA08920.1"/>
    <property type="gene ID" value="WBGene00128124"/>
</dbReference>
<evidence type="ECO:0000256" key="6">
    <source>
        <dbReference type="SAM" id="MobiDB-lite"/>
    </source>
</evidence>
<feature type="compositionally biased region" description="Polar residues" evidence="6">
    <location>
        <begin position="181"/>
        <end position="190"/>
    </location>
</feature>
<dbReference type="PANTHER" id="PTHR11969:SF54">
    <property type="entry name" value="MAD-LIKE PROTEIN 1"/>
    <property type="match status" value="1"/>
</dbReference>
<evidence type="ECO:0000256" key="3">
    <source>
        <dbReference type="ARBA" id="ARBA00023125"/>
    </source>
</evidence>